<evidence type="ECO:0000313" key="2">
    <source>
        <dbReference type="Proteomes" id="UP000464624"/>
    </source>
</evidence>
<name>A0AAD1M2P5_MYCXE</name>
<organism evidence="1 2">
    <name type="scientific">Mycobacterium xenopi</name>
    <dbReference type="NCBI Taxonomy" id="1789"/>
    <lineage>
        <taxon>Bacteria</taxon>
        <taxon>Bacillati</taxon>
        <taxon>Actinomycetota</taxon>
        <taxon>Actinomycetes</taxon>
        <taxon>Mycobacteriales</taxon>
        <taxon>Mycobacteriaceae</taxon>
        <taxon>Mycobacterium</taxon>
    </lineage>
</organism>
<dbReference type="EMBL" id="AP022314">
    <property type="protein sequence ID" value="BBU24443.1"/>
    <property type="molecule type" value="Genomic_DNA"/>
</dbReference>
<evidence type="ECO:0000313" key="1">
    <source>
        <dbReference type="EMBL" id="BBU24443.1"/>
    </source>
</evidence>
<reference evidence="1 2" key="1">
    <citation type="submission" date="2019-12" db="EMBL/GenBank/DDBJ databases">
        <title>Complete genome sequence of Mycolicibacterium xenopi str. JCM15661T.</title>
        <authorList>
            <person name="Yoshida M."/>
            <person name="Fukano H."/>
            <person name="Asakura T."/>
            <person name="Hoshino Y."/>
        </authorList>
    </citation>
    <scope>NUCLEOTIDE SEQUENCE [LARGE SCALE GENOMIC DNA]</scope>
    <source>
        <strain evidence="1 2">JCM 15661T</strain>
    </source>
</reference>
<dbReference type="Proteomes" id="UP000464624">
    <property type="component" value="Chromosome"/>
</dbReference>
<gene>
    <name evidence="1" type="ORF">MYXE_42330</name>
</gene>
<proteinExistence type="predicted"/>
<sequence>MDSGYLLGIGLTDEHIELAAAIQGFADRNLSRRCARRCEAGPVT</sequence>
<protein>
    <submittedName>
        <fullName evidence="1">Uncharacterized protein</fullName>
    </submittedName>
</protein>
<dbReference type="AlphaFoldDB" id="A0AAD1M2P5"/>
<dbReference type="KEGG" id="mxe:MYXE_42330"/>
<accession>A0AAD1M2P5</accession>